<evidence type="ECO:0000313" key="1">
    <source>
        <dbReference type="EMBL" id="QHS91699.1"/>
    </source>
</evidence>
<evidence type="ECO:0008006" key="2">
    <source>
        <dbReference type="Google" id="ProtNLM"/>
    </source>
</evidence>
<dbReference type="EMBL" id="MN739162">
    <property type="protein sequence ID" value="QHS91699.1"/>
    <property type="molecule type" value="Genomic_DNA"/>
</dbReference>
<reference evidence="1" key="1">
    <citation type="journal article" date="2020" name="Nature">
        <title>Giant virus diversity and host interactions through global metagenomics.</title>
        <authorList>
            <person name="Schulz F."/>
            <person name="Roux S."/>
            <person name="Paez-Espino D."/>
            <person name="Jungbluth S."/>
            <person name="Walsh D.A."/>
            <person name="Denef V.J."/>
            <person name="McMahon K.D."/>
            <person name="Konstantinidis K.T."/>
            <person name="Eloe-Fadrosh E.A."/>
            <person name="Kyrpides N.C."/>
            <person name="Woyke T."/>
        </authorList>
    </citation>
    <scope>NUCLEOTIDE SEQUENCE</scope>
    <source>
        <strain evidence="1">GVMAG-M-3300013006-15</strain>
    </source>
</reference>
<name>A0A6C0BJG5_9ZZZZ</name>
<accession>A0A6C0BJG5</accession>
<dbReference type="AlphaFoldDB" id="A0A6C0BJG5"/>
<organism evidence="1">
    <name type="scientific">viral metagenome</name>
    <dbReference type="NCBI Taxonomy" id="1070528"/>
    <lineage>
        <taxon>unclassified sequences</taxon>
        <taxon>metagenomes</taxon>
        <taxon>organismal metagenomes</taxon>
    </lineage>
</organism>
<protein>
    <recommendedName>
        <fullName evidence="2">CHCH domain-containing protein</fullName>
    </recommendedName>
</protein>
<sequence>MPRHAVKKIVPASQTLQVPAQQSFPPQKEEQKRSVIGDALVSGLGSGVGFSLGNALVRSFFTSSASSPASAPSSSAAPDDCKDVQKQFLKCSEKYDRETCRDILGYNQCPVD</sequence>
<proteinExistence type="predicted"/>